<dbReference type="AlphaFoldDB" id="A0AAW2JIC6"/>
<gene>
    <name evidence="1" type="ORF">Sradi_6894600</name>
</gene>
<dbReference type="EMBL" id="JACGWJ010000199">
    <property type="protein sequence ID" value="KAL0294284.1"/>
    <property type="molecule type" value="Genomic_DNA"/>
</dbReference>
<reference evidence="1" key="1">
    <citation type="submission" date="2020-06" db="EMBL/GenBank/DDBJ databases">
        <authorList>
            <person name="Li T."/>
            <person name="Hu X."/>
            <person name="Zhang T."/>
            <person name="Song X."/>
            <person name="Zhang H."/>
            <person name="Dai N."/>
            <person name="Sheng W."/>
            <person name="Hou X."/>
            <person name="Wei L."/>
        </authorList>
    </citation>
    <scope>NUCLEOTIDE SEQUENCE</scope>
    <source>
        <strain evidence="1">G02</strain>
        <tissue evidence="1">Leaf</tissue>
    </source>
</reference>
<accession>A0AAW2JIC6</accession>
<comment type="caution">
    <text evidence="1">The sequence shown here is derived from an EMBL/GenBank/DDBJ whole genome shotgun (WGS) entry which is preliminary data.</text>
</comment>
<proteinExistence type="predicted"/>
<evidence type="ECO:0000313" key="1">
    <source>
        <dbReference type="EMBL" id="KAL0294284.1"/>
    </source>
</evidence>
<name>A0AAW2JIC6_SESRA</name>
<reference evidence="1" key="2">
    <citation type="journal article" date="2024" name="Plant">
        <title>Genomic evolution and insights into agronomic trait innovations of Sesamum species.</title>
        <authorList>
            <person name="Miao H."/>
            <person name="Wang L."/>
            <person name="Qu L."/>
            <person name="Liu H."/>
            <person name="Sun Y."/>
            <person name="Le M."/>
            <person name="Wang Q."/>
            <person name="Wei S."/>
            <person name="Zheng Y."/>
            <person name="Lin W."/>
            <person name="Duan Y."/>
            <person name="Cao H."/>
            <person name="Xiong S."/>
            <person name="Wang X."/>
            <person name="Wei L."/>
            <person name="Li C."/>
            <person name="Ma Q."/>
            <person name="Ju M."/>
            <person name="Zhao R."/>
            <person name="Li G."/>
            <person name="Mu C."/>
            <person name="Tian Q."/>
            <person name="Mei H."/>
            <person name="Zhang T."/>
            <person name="Gao T."/>
            <person name="Zhang H."/>
        </authorList>
    </citation>
    <scope>NUCLEOTIDE SEQUENCE</scope>
    <source>
        <strain evidence="1">G02</strain>
    </source>
</reference>
<organism evidence="1">
    <name type="scientific">Sesamum radiatum</name>
    <name type="common">Black benniseed</name>
    <dbReference type="NCBI Taxonomy" id="300843"/>
    <lineage>
        <taxon>Eukaryota</taxon>
        <taxon>Viridiplantae</taxon>
        <taxon>Streptophyta</taxon>
        <taxon>Embryophyta</taxon>
        <taxon>Tracheophyta</taxon>
        <taxon>Spermatophyta</taxon>
        <taxon>Magnoliopsida</taxon>
        <taxon>eudicotyledons</taxon>
        <taxon>Gunneridae</taxon>
        <taxon>Pentapetalae</taxon>
        <taxon>asterids</taxon>
        <taxon>lamiids</taxon>
        <taxon>Lamiales</taxon>
        <taxon>Pedaliaceae</taxon>
        <taxon>Sesamum</taxon>
    </lineage>
</organism>
<sequence>MKELIYVTDRVIRTRIIHIYDVGVTSSTHRLAAFLPHRSRLEGSLDASSVHLPIPRPVAALLE</sequence>
<protein>
    <submittedName>
        <fullName evidence="1">Uncharacterized protein</fullName>
    </submittedName>
</protein>